<gene>
    <name evidence="3" type="ORF">F4Y08_15455</name>
</gene>
<feature type="compositionally biased region" description="Pro residues" evidence="1">
    <location>
        <begin position="69"/>
        <end position="87"/>
    </location>
</feature>
<protein>
    <submittedName>
        <fullName evidence="3">SH3 domain-containing protein</fullName>
    </submittedName>
</protein>
<feature type="region of interest" description="Disordered" evidence="1">
    <location>
        <begin position="169"/>
        <end position="192"/>
    </location>
</feature>
<feature type="region of interest" description="Disordered" evidence="1">
    <location>
        <begin position="49"/>
        <end position="98"/>
    </location>
</feature>
<sequence>MLHRHDPSNSRVQPMFKPHSGMRYAGLLLVLLIALSLVLAGCWNRRNRQEETTPAPPTPVVEDSAPVPTFTPTPDMPPEPTDTPVPAEPTATDTPEPPKTVAIVQANLRQGPSTFYPIVGQVQQNGAVEVVAQSPDLQWLKLANDSWIYKPLVAGVPADIPIAIGVEATPRPTAAPRPTATPTRLPTPTRTP</sequence>
<feature type="domain" description="SH3b" evidence="2">
    <location>
        <begin position="106"/>
        <end position="142"/>
    </location>
</feature>
<name>A0A6B1DYC5_9CHLR</name>
<evidence type="ECO:0000259" key="2">
    <source>
        <dbReference type="Pfam" id="PF08239"/>
    </source>
</evidence>
<dbReference type="AlphaFoldDB" id="A0A6B1DYC5"/>
<dbReference type="Gene3D" id="2.30.30.40">
    <property type="entry name" value="SH3 Domains"/>
    <property type="match status" value="1"/>
</dbReference>
<dbReference type="EMBL" id="VXPY01000109">
    <property type="protein sequence ID" value="MYD91703.1"/>
    <property type="molecule type" value="Genomic_DNA"/>
</dbReference>
<proteinExistence type="predicted"/>
<dbReference type="InterPro" id="IPR003646">
    <property type="entry name" value="SH3-like_bac-type"/>
</dbReference>
<dbReference type="Pfam" id="PF08239">
    <property type="entry name" value="SH3_3"/>
    <property type="match status" value="1"/>
</dbReference>
<evidence type="ECO:0000256" key="1">
    <source>
        <dbReference type="SAM" id="MobiDB-lite"/>
    </source>
</evidence>
<evidence type="ECO:0000313" key="3">
    <source>
        <dbReference type="EMBL" id="MYD91703.1"/>
    </source>
</evidence>
<comment type="caution">
    <text evidence="3">The sequence shown here is derived from an EMBL/GenBank/DDBJ whole genome shotgun (WGS) entry which is preliminary data.</text>
</comment>
<accession>A0A6B1DYC5</accession>
<reference evidence="3" key="1">
    <citation type="submission" date="2019-09" db="EMBL/GenBank/DDBJ databases">
        <title>Characterisation of the sponge microbiome using genome-centric metagenomics.</title>
        <authorList>
            <person name="Engelberts J.P."/>
            <person name="Robbins S.J."/>
            <person name="De Goeij J.M."/>
            <person name="Aranda M."/>
            <person name="Bell S.C."/>
            <person name="Webster N.S."/>
        </authorList>
    </citation>
    <scope>NUCLEOTIDE SEQUENCE</scope>
    <source>
        <strain evidence="3">SB0662_bin_9</strain>
    </source>
</reference>
<organism evidence="3">
    <name type="scientific">Caldilineaceae bacterium SB0662_bin_9</name>
    <dbReference type="NCBI Taxonomy" id="2605258"/>
    <lineage>
        <taxon>Bacteria</taxon>
        <taxon>Bacillati</taxon>
        <taxon>Chloroflexota</taxon>
        <taxon>Caldilineae</taxon>
        <taxon>Caldilineales</taxon>
        <taxon>Caldilineaceae</taxon>
    </lineage>
</organism>
<feature type="non-terminal residue" evidence="3">
    <location>
        <position position="192"/>
    </location>
</feature>